<protein>
    <submittedName>
        <fullName evidence="1">Uncharacterized protein</fullName>
    </submittedName>
</protein>
<accession>A0ACC2H0R3</accession>
<reference evidence="1" key="1">
    <citation type="submission" date="2021-05" db="EMBL/GenBank/DDBJ databases">
        <authorList>
            <person name="Pan Q."/>
            <person name="Jouanno E."/>
            <person name="Zahm M."/>
            <person name="Klopp C."/>
            <person name="Cabau C."/>
            <person name="Louis A."/>
            <person name="Berthelot C."/>
            <person name="Parey E."/>
            <person name="Roest Crollius H."/>
            <person name="Montfort J."/>
            <person name="Robinson-Rechavi M."/>
            <person name="Bouchez O."/>
            <person name="Lampietro C."/>
            <person name="Lopez Roques C."/>
            <person name="Donnadieu C."/>
            <person name="Postlethwait J."/>
            <person name="Bobe J."/>
            <person name="Dillon D."/>
            <person name="Chandos A."/>
            <person name="von Hippel F."/>
            <person name="Guiguen Y."/>
        </authorList>
    </citation>
    <scope>NUCLEOTIDE SEQUENCE</scope>
    <source>
        <strain evidence="1">YG-Jan2019</strain>
    </source>
</reference>
<dbReference type="EMBL" id="CM055734">
    <property type="protein sequence ID" value="KAJ8009534.1"/>
    <property type="molecule type" value="Genomic_DNA"/>
</dbReference>
<evidence type="ECO:0000313" key="1">
    <source>
        <dbReference type="EMBL" id="KAJ8009534.1"/>
    </source>
</evidence>
<organism evidence="1 2">
    <name type="scientific">Dallia pectoralis</name>
    <name type="common">Alaska blackfish</name>
    <dbReference type="NCBI Taxonomy" id="75939"/>
    <lineage>
        <taxon>Eukaryota</taxon>
        <taxon>Metazoa</taxon>
        <taxon>Chordata</taxon>
        <taxon>Craniata</taxon>
        <taxon>Vertebrata</taxon>
        <taxon>Euteleostomi</taxon>
        <taxon>Actinopterygii</taxon>
        <taxon>Neopterygii</taxon>
        <taxon>Teleostei</taxon>
        <taxon>Protacanthopterygii</taxon>
        <taxon>Esociformes</taxon>
        <taxon>Umbridae</taxon>
        <taxon>Dallia</taxon>
    </lineage>
</organism>
<dbReference type="Proteomes" id="UP001157502">
    <property type="component" value="Chromosome 7"/>
</dbReference>
<proteinExistence type="predicted"/>
<evidence type="ECO:0000313" key="2">
    <source>
        <dbReference type="Proteomes" id="UP001157502"/>
    </source>
</evidence>
<gene>
    <name evidence="1" type="ORF">DPEC_G00089870</name>
</gene>
<comment type="caution">
    <text evidence="1">The sequence shown here is derived from an EMBL/GenBank/DDBJ whole genome shotgun (WGS) entry which is preliminary data.</text>
</comment>
<keyword evidence="2" id="KW-1185">Reference proteome</keyword>
<name>A0ACC2H0R3_DALPE</name>
<sequence length="341" mass="38077">MKDTLQASNQRLITYAVLSIVGNLLVLIMAVKRSSHMKPPELLSVNLAVTDLGAAVFMYPLAVASAWSHRWLGGDRTCIYYGLVGFLFGVASIMTLTVMAVVRFIVSLSFQSPKEKISRRTVKLLCLWTWFCALLWACFPLLGWGKYGPEPSGVSCTLAWGEMKEDGFYFVISLLTFNFLGPSVIISCCYFGLVVKLYITYKSLDNNQQIPNIIKMHRRLLTIAVLISLGFIVAWAPYALVSLWSVFRGSEFIPPEVSLLPCLFAKSSTVYNPLVYYVFSNTFKREVKQLCGRANACHASNPGNNISANAIYLVCDARRLDKTENIGEIEVKKVQEDKSSL</sequence>